<organism evidence="5 6">
    <name type="scientific">Guptibacillus hwajinpoensis</name>
    <dbReference type="NCBI Taxonomy" id="208199"/>
    <lineage>
        <taxon>Bacteria</taxon>
        <taxon>Bacillati</taxon>
        <taxon>Bacillota</taxon>
        <taxon>Bacilli</taxon>
        <taxon>Bacillales</taxon>
        <taxon>Guptibacillaceae</taxon>
        <taxon>Guptibacillus</taxon>
    </lineage>
</organism>
<dbReference type="Gene3D" id="3.40.50.300">
    <property type="entry name" value="P-loop containing nucleotide triphosphate hydrolases"/>
    <property type="match status" value="1"/>
</dbReference>
<dbReference type="Proteomes" id="UP000447833">
    <property type="component" value="Unassembled WGS sequence"/>
</dbReference>
<dbReference type="PROSITE" id="PS50893">
    <property type="entry name" value="ABC_TRANSPORTER_2"/>
    <property type="match status" value="1"/>
</dbReference>
<dbReference type="InterPro" id="IPR050319">
    <property type="entry name" value="ABC_transp_ATP-bind"/>
</dbReference>
<dbReference type="PROSITE" id="PS00211">
    <property type="entry name" value="ABC_TRANSPORTER_1"/>
    <property type="match status" value="1"/>
</dbReference>
<dbReference type="InterPro" id="IPR003439">
    <property type="entry name" value="ABC_transporter-like_ATP-bd"/>
</dbReference>
<dbReference type="EMBL" id="WMEY01000004">
    <property type="protein sequence ID" value="MYL64405.1"/>
    <property type="molecule type" value="Genomic_DNA"/>
</dbReference>
<dbReference type="InterPro" id="IPR003593">
    <property type="entry name" value="AAA+_ATPase"/>
</dbReference>
<protein>
    <submittedName>
        <fullName evidence="5">ATP-binding cassette domain-containing protein</fullName>
    </submittedName>
</protein>
<dbReference type="GO" id="GO:0016887">
    <property type="term" value="F:ATP hydrolysis activity"/>
    <property type="evidence" value="ECO:0007669"/>
    <property type="project" value="InterPro"/>
</dbReference>
<dbReference type="Pfam" id="PF00005">
    <property type="entry name" value="ABC_tran"/>
    <property type="match status" value="1"/>
</dbReference>
<sequence>MRQEENNILTVRNLSKSYSSTYDAIQNVSFSIGEGECLGLVGESGSGKSTLVRCLLQMQRINNGEIQFQSHHLHGLRGKSLRLARRNMQVVFQDASAALNPKLKIVDSLMEPYDVMRKTRGIFRKDKERINKAYELLEMVKLPSTILHAYPHQLSGGMKQRVTIARAISTNPSLLLLDEPTSSLDVSVQASILNLLKDLQEKQGYSYLFISHDLSAVAFMSERIMVMKEGTIVDHFKKTQLFYPDRHSYTKELLSVYDS</sequence>
<dbReference type="InterPro" id="IPR017871">
    <property type="entry name" value="ABC_transporter-like_CS"/>
</dbReference>
<evidence type="ECO:0000256" key="3">
    <source>
        <dbReference type="ARBA" id="ARBA00022840"/>
    </source>
</evidence>
<keyword evidence="1" id="KW-0813">Transport</keyword>
<keyword evidence="2" id="KW-0547">Nucleotide-binding</keyword>
<proteinExistence type="predicted"/>
<evidence type="ECO:0000313" key="5">
    <source>
        <dbReference type="EMBL" id="MYL64405.1"/>
    </source>
</evidence>
<dbReference type="RefSeq" id="WP_160919860.1">
    <property type="nucleotide sequence ID" value="NZ_WMEY01000004.1"/>
</dbReference>
<evidence type="ECO:0000259" key="4">
    <source>
        <dbReference type="PROSITE" id="PS50893"/>
    </source>
</evidence>
<reference evidence="5 6" key="1">
    <citation type="submission" date="2019-11" db="EMBL/GenBank/DDBJ databases">
        <title>Genome sequences of 17 halophilic strains isolated from different environments.</title>
        <authorList>
            <person name="Furrow R.E."/>
        </authorList>
    </citation>
    <scope>NUCLEOTIDE SEQUENCE [LARGE SCALE GENOMIC DNA]</scope>
    <source>
        <strain evidence="5 6">22506_14_FS</strain>
    </source>
</reference>
<dbReference type="SUPFAM" id="SSF52540">
    <property type="entry name" value="P-loop containing nucleoside triphosphate hydrolases"/>
    <property type="match status" value="1"/>
</dbReference>
<name>A0A845F119_9BACL</name>
<evidence type="ECO:0000256" key="2">
    <source>
        <dbReference type="ARBA" id="ARBA00022741"/>
    </source>
</evidence>
<comment type="caution">
    <text evidence="5">The sequence shown here is derived from an EMBL/GenBank/DDBJ whole genome shotgun (WGS) entry which is preliminary data.</text>
</comment>
<dbReference type="GO" id="GO:0005524">
    <property type="term" value="F:ATP binding"/>
    <property type="evidence" value="ECO:0007669"/>
    <property type="project" value="UniProtKB-KW"/>
</dbReference>
<dbReference type="AlphaFoldDB" id="A0A845F119"/>
<evidence type="ECO:0000256" key="1">
    <source>
        <dbReference type="ARBA" id="ARBA00022448"/>
    </source>
</evidence>
<dbReference type="CDD" id="cd03257">
    <property type="entry name" value="ABC_NikE_OppD_transporters"/>
    <property type="match status" value="1"/>
</dbReference>
<gene>
    <name evidence="5" type="ORF">GLW07_13695</name>
</gene>
<evidence type="ECO:0000313" key="6">
    <source>
        <dbReference type="Proteomes" id="UP000447833"/>
    </source>
</evidence>
<dbReference type="InterPro" id="IPR027417">
    <property type="entry name" value="P-loop_NTPase"/>
</dbReference>
<keyword evidence="3 5" id="KW-0067">ATP-binding</keyword>
<accession>A0A845F119</accession>
<dbReference type="PANTHER" id="PTHR43776">
    <property type="entry name" value="TRANSPORT ATP-BINDING PROTEIN"/>
    <property type="match status" value="1"/>
</dbReference>
<feature type="domain" description="ABC transporter" evidence="4">
    <location>
        <begin position="9"/>
        <end position="254"/>
    </location>
</feature>
<dbReference type="SMART" id="SM00382">
    <property type="entry name" value="AAA"/>
    <property type="match status" value="1"/>
</dbReference>
<dbReference type="GO" id="GO:0055085">
    <property type="term" value="P:transmembrane transport"/>
    <property type="evidence" value="ECO:0007669"/>
    <property type="project" value="UniProtKB-ARBA"/>
</dbReference>